<sequence>MSSRSYFDEELASDSQRLLLHESHLALDDEKVERVEKKGFNWVCVGVLTILALVGLLWTTSITQLLLQFISSNDDLVEESSEALSKRIEFNDVFNASFTVKRSSLVWVENDPRDGIYTYRDPVSNDILLESIEDGKSQVFVEAKDLKFGNVTLDIHSFDLSHDAEYLLFRTNVTSQWRHSYLSNIYIYKRADKVLFPLTNQSTINTEPKISYAAWSPTGHQIAYVMNNDLYVTDLKNHQRITFDGSKTVFNGIPDWVYEEEVLATNFALWWSPDSSHIAFLKLDETQVPEYHLQLYTESNTSYPKQTDIRYPKAGSPNPIVSLHVYSLLTSNTIDVINNTHSVGFKHFENEDRLIIDVTWSTTTHNHLLFKETNRIQDHQLTNIVVLRDKDINLFTVHNIQEYKPADGGWIDVAQSMVYLPSNKSLQFLDIIDNDDGFPHLAIVTVKKDYRAHVSWLTTGEWEVVSGTVEVDAARQLIHYISTERSPYERHLYSISLKDLDKTCLTCPSHPEEHAYYAASFSPKSSYYILYYEGPGIPNTVVKKVNDSSFRSVLEDNLDLRLLLNEYDLPKTHMKVVTNGGIEMTAMEVVPPDFDATKKYPVLFHVYGGPGSQLVSYRFELSWQTFVASQLGFIVVTVDGRGTGFKGRDYRVGVRGRLGELEVIDQVSAGRHWAKLEYVDKYRMAIWGWSYGGYMTTRVIEANDGVFSTGMAVAPVTDWRFYDSVYTERYMKTPELNPDGYVNSAIKNMTGFRDSKYLLVHGTGDDNVHFQHSATLVDKLTMADIHNYRVQFFTDSNHAIKYHNANKNVYYLLTEFLLESFGGNEYRHIYTETNAVLKCDFQIRKGREQTIGKRETKRQKGQLNECRRKNVMTSSFELNIMADASTVTIRTRKFLTNRLLQRKQMVVDVIHPGLANVSKDELRAKIAKMYKAEKEVVSVFGFKTHFGGGKTTGFALIYDNLEALKKFEPRYRLVRYGLAEPPKGGRKQRKEKKNREKKFRGVKKTKKVRKE</sequence>
<dbReference type="GO" id="GO:0008239">
    <property type="term" value="F:dipeptidyl-peptidase activity"/>
    <property type="evidence" value="ECO:0007669"/>
    <property type="project" value="TreeGrafter"/>
</dbReference>
<evidence type="ECO:0000256" key="12">
    <source>
        <dbReference type="ARBA" id="ARBA00023136"/>
    </source>
</evidence>
<evidence type="ECO:0000313" key="19">
    <source>
        <dbReference type="EMBL" id="KAG1314673.1"/>
    </source>
</evidence>
<dbReference type="HAMAP" id="MF_00545">
    <property type="entry name" value="Ribosomal_eS24"/>
    <property type="match status" value="1"/>
</dbReference>
<keyword evidence="10" id="KW-0689">Ribosomal protein</keyword>
<keyword evidence="12 16" id="KW-0472">Membrane</keyword>
<dbReference type="PROSITE" id="PS00529">
    <property type="entry name" value="RIBOSOMAL_S24E"/>
    <property type="match status" value="1"/>
</dbReference>
<feature type="region of interest" description="Disordered" evidence="15">
    <location>
        <begin position="978"/>
        <end position="1011"/>
    </location>
</feature>
<evidence type="ECO:0000259" key="17">
    <source>
        <dbReference type="Pfam" id="PF00326"/>
    </source>
</evidence>
<dbReference type="InterPro" id="IPR053709">
    <property type="entry name" value="eRP_eS24_sf"/>
</dbReference>
<dbReference type="InterPro" id="IPR029058">
    <property type="entry name" value="AB_hydrolase_fold"/>
</dbReference>
<dbReference type="InterPro" id="IPR001976">
    <property type="entry name" value="Ribosomal_eS24"/>
</dbReference>
<comment type="caution">
    <text evidence="19">The sequence shown here is derived from an EMBL/GenBank/DDBJ whole genome shotgun (WGS) entry which is preliminary data.</text>
</comment>
<keyword evidence="4" id="KW-0031">Aminopeptidase</keyword>
<dbReference type="GO" id="GO:0004177">
    <property type="term" value="F:aminopeptidase activity"/>
    <property type="evidence" value="ECO:0007669"/>
    <property type="project" value="UniProtKB-KW"/>
</dbReference>
<dbReference type="PROSITE" id="PS00708">
    <property type="entry name" value="PRO_ENDOPEP_SER"/>
    <property type="match status" value="1"/>
</dbReference>
<dbReference type="GO" id="GO:0003735">
    <property type="term" value="F:structural constituent of ribosome"/>
    <property type="evidence" value="ECO:0007669"/>
    <property type="project" value="InterPro"/>
</dbReference>
<evidence type="ECO:0000256" key="13">
    <source>
        <dbReference type="ARBA" id="ARBA00023180"/>
    </source>
</evidence>
<evidence type="ECO:0000256" key="5">
    <source>
        <dbReference type="ARBA" id="ARBA00022670"/>
    </source>
</evidence>
<evidence type="ECO:0000256" key="4">
    <source>
        <dbReference type="ARBA" id="ARBA00022438"/>
    </source>
</evidence>
<evidence type="ECO:0000256" key="14">
    <source>
        <dbReference type="ARBA" id="ARBA00023274"/>
    </source>
</evidence>
<evidence type="ECO:0000256" key="8">
    <source>
        <dbReference type="ARBA" id="ARBA00022825"/>
    </source>
</evidence>
<dbReference type="GO" id="GO:0005886">
    <property type="term" value="C:plasma membrane"/>
    <property type="evidence" value="ECO:0007669"/>
    <property type="project" value="TreeGrafter"/>
</dbReference>
<keyword evidence="8" id="KW-0720">Serine protease</keyword>
<dbReference type="InterPro" id="IPR002469">
    <property type="entry name" value="Peptidase_S9B_N"/>
</dbReference>
<feature type="compositionally biased region" description="Basic residues" evidence="15">
    <location>
        <begin position="984"/>
        <end position="1011"/>
    </location>
</feature>
<comment type="similarity">
    <text evidence="3">Belongs to the eukaryotic ribosomal protein eS24 family.</text>
</comment>
<evidence type="ECO:0000256" key="10">
    <source>
        <dbReference type="ARBA" id="ARBA00022980"/>
    </source>
</evidence>
<dbReference type="Gene3D" id="3.30.70.3370">
    <property type="match status" value="1"/>
</dbReference>
<dbReference type="PANTHER" id="PTHR11731:SF200">
    <property type="entry name" value="DIPEPTIDYL PEPTIDASE 10, ISOFORM B"/>
    <property type="match status" value="1"/>
</dbReference>
<dbReference type="GO" id="GO:0006508">
    <property type="term" value="P:proteolysis"/>
    <property type="evidence" value="ECO:0007669"/>
    <property type="project" value="UniProtKB-KW"/>
</dbReference>
<dbReference type="Pfam" id="PF01282">
    <property type="entry name" value="Ribosomal_S24e"/>
    <property type="match status" value="1"/>
</dbReference>
<dbReference type="GO" id="GO:0004252">
    <property type="term" value="F:serine-type endopeptidase activity"/>
    <property type="evidence" value="ECO:0007669"/>
    <property type="project" value="InterPro"/>
</dbReference>
<keyword evidence="11 16" id="KW-1133">Transmembrane helix</keyword>
<comment type="subcellular location">
    <subcellularLocation>
        <location evidence="1">Vacuole membrane</location>
        <topology evidence="1">Single-pass type II membrane protein</topology>
    </subcellularLocation>
</comment>
<dbReference type="GO" id="GO:0005774">
    <property type="term" value="C:vacuolar membrane"/>
    <property type="evidence" value="ECO:0007669"/>
    <property type="project" value="UniProtKB-SubCell"/>
</dbReference>
<keyword evidence="13" id="KW-0325">Glycoprotein</keyword>
<evidence type="ECO:0000256" key="16">
    <source>
        <dbReference type="SAM" id="Phobius"/>
    </source>
</evidence>
<dbReference type="InterPro" id="IPR050278">
    <property type="entry name" value="Serine_Prot_S9B/DPPIV"/>
</dbReference>
<keyword evidence="5" id="KW-0645">Protease</keyword>
<organism evidence="19 20">
    <name type="scientific">Rhizopus oryzae</name>
    <name type="common">Mucormycosis agent</name>
    <name type="synonym">Rhizopus arrhizus var. delemar</name>
    <dbReference type="NCBI Taxonomy" id="64495"/>
    <lineage>
        <taxon>Eukaryota</taxon>
        <taxon>Fungi</taxon>
        <taxon>Fungi incertae sedis</taxon>
        <taxon>Mucoromycota</taxon>
        <taxon>Mucoromycotina</taxon>
        <taxon>Mucoromycetes</taxon>
        <taxon>Mucorales</taxon>
        <taxon>Mucorineae</taxon>
        <taxon>Rhizopodaceae</taxon>
        <taxon>Rhizopus</taxon>
    </lineage>
</organism>
<reference evidence="19" key="1">
    <citation type="journal article" date="2020" name="Microb. Genom.">
        <title>Genetic diversity of clinical and environmental Mucorales isolates obtained from an investigation of mucormycosis cases among solid organ transplant recipients.</title>
        <authorList>
            <person name="Nguyen M.H."/>
            <person name="Kaul D."/>
            <person name="Muto C."/>
            <person name="Cheng S.J."/>
            <person name="Richter R.A."/>
            <person name="Bruno V.M."/>
            <person name="Liu G."/>
            <person name="Beyhan S."/>
            <person name="Sundermann A.J."/>
            <person name="Mounaud S."/>
            <person name="Pasculle A.W."/>
            <person name="Nierman W.C."/>
            <person name="Driscoll E."/>
            <person name="Cumbie R."/>
            <person name="Clancy C.J."/>
            <person name="Dupont C.L."/>
        </authorList>
    </citation>
    <scope>NUCLEOTIDE SEQUENCE</scope>
    <source>
        <strain evidence="19">GL11</strain>
    </source>
</reference>
<evidence type="ECO:0000256" key="6">
    <source>
        <dbReference type="ARBA" id="ARBA00022692"/>
    </source>
</evidence>
<dbReference type="SUPFAM" id="SSF53474">
    <property type="entry name" value="alpha/beta-Hydrolases"/>
    <property type="match status" value="1"/>
</dbReference>
<dbReference type="GO" id="GO:0005840">
    <property type="term" value="C:ribosome"/>
    <property type="evidence" value="ECO:0007669"/>
    <property type="project" value="UniProtKB-KW"/>
</dbReference>
<evidence type="ECO:0000259" key="18">
    <source>
        <dbReference type="Pfam" id="PF00930"/>
    </source>
</evidence>
<keyword evidence="20" id="KW-1185">Reference proteome</keyword>
<gene>
    <name evidence="19" type="ORF">G6F64_001271</name>
</gene>
<dbReference type="EMBL" id="JAANQT010000094">
    <property type="protein sequence ID" value="KAG1314673.1"/>
    <property type="molecule type" value="Genomic_DNA"/>
</dbReference>
<dbReference type="Gene3D" id="2.140.10.30">
    <property type="entry name" value="Dipeptidylpeptidase IV, N-terminal domain"/>
    <property type="match status" value="1"/>
</dbReference>
<keyword evidence="14" id="KW-0687">Ribonucleoprotein</keyword>
<dbReference type="SUPFAM" id="SSF54189">
    <property type="entry name" value="Ribosomal proteins S24e, L23 and L15e"/>
    <property type="match status" value="1"/>
</dbReference>
<dbReference type="PANTHER" id="PTHR11731">
    <property type="entry name" value="PROTEASE FAMILY S9B,C DIPEPTIDYL-PEPTIDASE IV-RELATED"/>
    <property type="match status" value="1"/>
</dbReference>
<feature type="domain" description="Peptidase S9 prolyl oligopeptidase catalytic" evidence="17">
    <location>
        <begin position="620"/>
        <end position="822"/>
    </location>
</feature>
<evidence type="ECO:0000256" key="3">
    <source>
        <dbReference type="ARBA" id="ARBA00009680"/>
    </source>
</evidence>
<keyword evidence="7" id="KW-0378">Hydrolase</keyword>
<evidence type="ECO:0000256" key="15">
    <source>
        <dbReference type="SAM" id="MobiDB-lite"/>
    </source>
</evidence>
<proteinExistence type="inferred from homology"/>
<comment type="similarity">
    <text evidence="2">Belongs to the peptidase S9B family.</text>
</comment>
<dbReference type="Gene3D" id="3.40.50.1820">
    <property type="entry name" value="alpha/beta hydrolase"/>
    <property type="match status" value="1"/>
</dbReference>
<protein>
    <recommendedName>
        <fullName evidence="21">40S ribosomal protein S24</fullName>
    </recommendedName>
</protein>
<dbReference type="InterPro" id="IPR002471">
    <property type="entry name" value="Pept_S9_AS"/>
</dbReference>
<dbReference type="InterPro" id="IPR001375">
    <property type="entry name" value="Peptidase_S9_cat"/>
</dbReference>
<evidence type="ECO:0000256" key="2">
    <source>
        <dbReference type="ARBA" id="ARBA00006150"/>
    </source>
</evidence>
<name>A0A9P6XIE7_RHIOR</name>
<evidence type="ECO:0000313" key="20">
    <source>
        <dbReference type="Proteomes" id="UP000716291"/>
    </source>
</evidence>
<evidence type="ECO:0000256" key="1">
    <source>
        <dbReference type="ARBA" id="ARBA00004576"/>
    </source>
</evidence>
<accession>A0A9P6XIE7</accession>
<feature type="transmembrane region" description="Helical" evidence="16">
    <location>
        <begin position="40"/>
        <end position="58"/>
    </location>
</feature>
<dbReference type="OrthoDB" id="16520at2759"/>
<dbReference type="FunFam" id="3.40.50.1820:FF:000003">
    <property type="entry name" value="Dipeptidyl peptidase 4"/>
    <property type="match status" value="1"/>
</dbReference>
<evidence type="ECO:0000256" key="9">
    <source>
        <dbReference type="ARBA" id="ARBA00022968"/>
    </source>
</evidence>
<dbReference type="FunFam" id="3.30.70.3370:FF:000001">
    <property type="entry name" value="40S ribosomal protein S24"/>
    <property type="match status" value="1"/>
</dbReference>
<dbReference type="SUPFAM" id="SSF82171">
    <property type="entry name" value="DPP6 N-terminal domain-like"/>
    <property type="match status" value="1"/>
</dbReference>
<dbReference type="AlphaFoldDB" id="A0A9P6XIE7"/>
<evidence type="ECO:0000256" key="7">
    <source>
        <dbReference type="ARBA" id="ARBA00022801"/>
    </source>
</evidence>
<dbReference type="GO" id="GO:1990904">
    <property type="term" value="C:ribonucleoprotein complex"/>
    <property type="evidence" value="ECO:0007669"/>
    <property type="project" value="UniProtKB-KW"/>
</dbReference>
<dbReference type="InterPro" id="IPR018098">
    <property type="entry name" value="Ribosomal_eS24_CS"/>
</dbReference>
<evidence type="ECO:0000256" key="11">
    <source>
        <dbReference type="ARBA" id="ARBA00022989"/>
    </source>
</evidence>
<keyword evidence="6 16" id="KW-0812">Transmembrane</keyword>
<evidence type="ECO:0008006" key="21">
    <source>
        <dbReference type="Google" id="ProtNLM"/>
    </source>
</evidence>
<dbReference type="Pfam" id="PF00930">
    <property type="entry name" value="DPPIV_N"/>
    <property type="match status" value="1"/>
</dbReference>
<feature type="domain" description="Dipeptidylpeptidase IV N-terminal" evidence="18">
    <location>
        <begin position="161"/>
        <end position="538"/>
    </location>
</feature>
<dbReference type="GO" id="GO:0006412">
    <property type="term" value="P:translation"/>
    <property type="evidence" value="ECO:0007669"/>
    <property type="project" value="InterPro"/>
</dbReference>
<dbReference type="InterPro" id="IPR012678">
    <property type="entry name" value="Ribosomal_uL23/eL15/eS24_sf"/>
</dbReference>
<dbReference type="Proteomes" id="UP000716291">
    <property type="component" value="Unassembled WGS sequence"/>
</dbReference>
<keyword evidence="9" id="KW-0735">Signal-anchor</keyword>
<dbReference type="Pfam" id="PF00326">
    <property type="entry name" value="Peptidase_S9"/>
    <property type="match status" value="1"/>
</dbReference>